<evidence type="ECO:0000259" key="2">
    <source>
        <dbReference type="PROSITE" id="PS51746"/>
    </source>
</evidence>
<evidence type="ECO:0000256" key="1">
    <source>
        <dbReference type="SAM" id="SignalP"/>
    </source>
</evidence>
<dbReference type="SUPFAM" id="SSF81606">
    <property type="entry name" value="PP2C-like"/>
    <property type="match status" value="1"/>
</dbReference>
<dbReference type="EMBL" id="LR721774">
    <property type="protein sequence ID" value="VVV50563.1"/>
    <property type="molecule type" value="Genomic_DNA"/>
</dbReference>
<feature type="chain" id="PRO_5023945184" description="PPM-type phosphatase domain-containing protein" evidence="1">
    <location>
        <begin position="20"/>
        <end position="208"/>
    </location>
</feature>
<gene>
    <name evidence="3" type="ORF">NYM_LOCUS2975</name>
</gene>
<keyword evidence="1" id="KW-0732">Signal</keyword>
<dbReference type="GO" id="GO:0004722">
    <property type="term" value="F:protein serine/threonine phosphatase activity"/>
    <property type="evidence" value="ECO:0007669"/>
    <property type="project" value="InterPro"/>
</dbReference>
<protein>
    <recommendedName>
        <fullName evidence="2">PPM-type phosphatase domain-containing protein</fullName>
    </recommendedName>
</protein>
<reference evidence="3" key="1">
    <citation type="submission" date="2019-09" db="EMBL/GenBank/DDBJ databases">
        <authorList>
            <person name="Zhang L."/>
        </authorList>
    </citation>
    <scope>NUCLEOTIDE SEQUENCE</scope>
</reference>
<feature type="signal peptide" evidence="1">
    <location>
        <begin position="1"/>
        <end position="19"/>
    </location>
</feature>
<name>A0A5K0WAP3_9MAGN</name>
<dbReference type="PANTHER" id="PTHR47992">
    <property type="entry name" value="PROTEIN PHOSPHATASE"/>
    <property type="match status" value="1"/>
</dbReference>
<dbReference type="InterPro" id="IPR036457">
    <property type="entry name" value="PPM-type-like_dom_sf"/>
</dbReference>
<dbReference type="Pfam" id="PF00481">
    <property type="entry name" value="PP2C"/>
    <property type="match status" value="1"/>
</dbReference>
<dbReference type="AlphaFoldDB" id="A0A5K0WAP3"/>
<sequence length="208" mass="22959">MSVSSLKIAYLFLLFTIHSIKFIGCGQRFQLRFRFFSLLTYMQPERPDEMERVEAAGGKIINCDGYRVLGVLATSRSIGTLAFDYGWILAAILPSLTINFAGDGYLKPYVISVPEVTVTNRTAKDEFLVLASDGLWDVMSNELVCRVARRCLSGAAKKRLPTAEPLAGRTRSALAAATLAELALNRGSYDNISVVVVDLKLRTKRSRA</sequence>
<dbReference type="InterPro" id="IPR015655">
    <property type="entry name" value="PP2C"/>
</dbReference>
<accession>A0A5K0WAP3</accession>
<dbReference type="Gene3D" id="3.60.40.10">
    <property type="entry name" value="PPM-type phosphatase domain"/>
    <property type="match status" value="1"/>
</dbReference>
<evidence type="ECO:0000313" key="3">
    <source>
        <dbReference type="EMBL" id="VVV50563.1"/>
    </source>
</evidence>
<dbReference type="InterPro" id="IPR001932">
    <property type="entry name" value="PPM-type_phosphatase-like_dom"/>
</dbReference>
<organism evidence="3">
    <name type="scientific">Nymphaea colorata</name>
    <name type="common">pocket water lily</name>
    <dbReference type="NCBI Taxonomy" id="210225"/>
    <lineage>
        <taxon>Eukaryota</taxon>
        <taxon>Viridiplantae</taxon>
        <taxon>Streptophyta</taxon>
        <taxon>Embryophyta</taxon>
        <taxon>Tracheophyta</taxon>
        <taxon>Spermatophyta</taxon>
        <taxon>Magnoliopsida</taxon>
        <taxon>Nymphaeales</taxon>
        <taxon>Nymphaeaceae</taxon>
        <taxon>Nymphaea</taxon>
    </lineage>
</organism>
<feature type="domain" description="PPM-type phosphatase" evidence="2">
    <location>
        <begin position="1"/>
        <end position="199"/>
    </location>
</feature>
<dbReference type="CDD" id="cd00143">
    <property type="entry name" value="PP2Cc"/>
    <property type="match status" value="1"/>
</dbReference>
<dbReference type="SMART" id="SM00332">
    <property type="entry name" value="PP2Cc"/>
    <property type="match status" value="1"/>
</dbReference>
<dbReference type="PROSITE" id="PS51746">
    <property type="entry name" value="PPM_2"/>
    <property type="match status" value="1"/>
</dbReference>
<proteinExistence type="predicted"/>